<dbReference type="EMBL" id="SDEE01000991">
    <property type="protein sequence ID" value="RXW13171.1"/>
    <property type="molecule type" value="Genomic_DNA"/>
</dbReference>
<organism evidence="1 2">
    <name type="scientific">Candolleomyces aberdarensis</name>
    <dbReference type="NCBI Taxonomy" id="2316362"/>
    <lineage>
        <taxon>Eukaryota</taxon>
        <taxon>Fungi</taxon>
        <taxon>Dikarya</taxon>
        <taxon>Basidiomycota</taxon>
        <taxon>Agaricomycotina</taxon>
        <taxon>Agaricomycetes</taxon>
        <taxon>Agaricomycetidae</taxon>
        <taxon>Agaricales</taxon>
        <taxon>Agaricineae</taxon>
        <taxon>Psathyrellaceae</taxon>
        <taxon>Candolleomyces</taxon>
    </lineage>
</organism>
<protein>
    <submittedName>
        <fullName evidence="1">Uncharacterized protein</fullName>
    </submittedName>
</protein>
<evidence type="ECO:0000313" key="1">
    <source>
        <dbReference type="EMBL" id="RXW13171.1"/>
    </source>
</evidence>
<reference evidence="1 2" key="1">
    <citation type="submission" date="2019-01" db="EMBL/GenBank/DDBJ databases">
        <title>Draft genome sequence of Psathyrella aberdarensis IHI B618.</title>
        <authorList>
            <person name="Buettner E."/>
            <person name="Kellner H."/>
        </authorList>
    </citation>
    <scope>NUCLEOTIDE SEQUENCE [LARGE SCALE GENOMIC DNA]</scope>
    <source>
        <strain evidence="1 2">IHI B618</strain>
    </source>
</reference>
<evidence type="ECO:0000313" key="2">
    <source>
        <dbReference type="Proteomes" id="UP000290288"/>
    </source>
</evidence>
<comment type="caution">
    <text evidence="1">The sequence shown here is derived from an EMBL/GenBank/DDBJ whole genome shotgun (WGS) entry which is preliminary data.</text>
</comment>
<keyword evidence="2" id="KW-1185">Reference proteome</keyword>
<name>A0A4Q2D425_9AGAR</name>
<dbReference type="Proteomes" id="UP000290288">
    <property type="component" value="Unassembled WGS sequence"/>
</dbReference>
<accession>A0A4Q2D425</accession>
<dbReference type="AlphaFoldDB" id="A0A4Q2D425"/>
<gene>
    <name evidence="1" type="ORF">EST38_g12682</name>
</gene>
<proteinExistence type="predicted"/>
<sequence>MILFPPFMASSHPPPLLAFAGKLTLSTFTDTLTDADVH</sequence>